<dbReference type="RefSeq" id="WP_377821365.1">
    <property type="nucleotide sequence ID" value="NZ_JBHSWJ010000002.1"/>
</dbReference>
<name>A0ABW2ARG3_9MICO</name>
<evidence type="ECO:0000313" key="1">
    <source>
        <dbReference type="EMBL" id="MFC6713534.1"/>
    </source>
</evidence>
<gene>
    <name evidence="1" type="ORF">ACFQBT_06670</name>
</gene>
<dbReference type="Proteomes" id="UP001596356">
    <property type="component" value="Unassembled WGS sequence"/>
</dbReference>
<sequence length="113" mass="12364">MTFWAVMGSCLVAIGCLRLVANGVRVRRIRESASTGRFHVTRVTYRWSPISQVRFDIEGPEKSHQPGPVSLASHVSCTAGWINTYVSGYWAGRAEAARELGGYSPGQPNPGDR</sequence>
<accession>A0ABW2ARG3</accession>
<evidence type="ECO:0008006" key="3">
    <source>
        <dbReference type="Google" id="ProtNLM"/>
    </source>
</evidence>
<dbReference type="EMBL" id="JBHSWJ010000002">
    <property type="protein sequence ID" value="MFC6713534.1"/>
    <property type="molecule type" value="Genomic_DNA"/>
</dbReference>
<reference evidence="2" key="1">
    <citation type="journal article" date="2019" name="Int. J. Syst. Evol. Microbiol.">
        <title>The Global Catalogue of Microorganisms (GCM) 10K type strain sequencing project: providing services to taxonomists for standard genome sequencing and annotation.</title>
        <authorList>
            <consortium name="The Broad Institute Genomics Platform"/>
            <consortium name="The Broad Institute Genome Sequencing Center for Infectious Disease"/>
            <person name="Wu L."/>
            <person name="Ma J."/>
        </authorList>
    </citation>
    <scope>NUCLEOTIDE SEQUENCE [LARGE SCALE GENOMIC DNA]</scope>
    <source>
        <strain evidence="2">NBRC 106593</strain>
    </source>
</reference>
<evidence type="ECO:0000313" key="2">
    <source>
        <dbReference type="Proteomes" id="UP001596356"/>
    </source>
</evidence>
<protein>
    <recommendedName>
        <fullName evidence="3">DUF2550 family protein</fullName>
    </recommendedName>
</protein>
<proteinExistence type="predicted"/>
<keyword evidence="2" id="KW-1185">Reference proteome</keyword>
<comment type="caution">
    <text evidence="1">The sequence shown here is derived from an EMBL/GenBank/DDBJ whole genome shotgun (WGS) entry which is preliminary data.</text>
</comment>
<organism evidence="1 2">
    <name type="scientific">Branchiibius cervicis</name>
    <dbReference type="NCBI Taxonomy" id="908252"/>
    <lineage>
        <taxon>Bacteria</taxon>
        <taxon>Bacillati</taxon>
        <taxon>Actinomycetota</taxon>
        <taxon>Actinomycetes</taxon>
        <taxon>Micrococcales</taxon>
        <taxon>Dermacoccaceae</taxon>
        <taxon>Branchiibius</taxon>
    </lineage>
</organism>